<gene>
    <name evidence="3" type="ORF">NM203_08185</name>
</gene>
<name>A0ABT1M154_9MYCO</name>
<evidence type="ECO:0000313" key="3">
    <source>
        <dbReference type="EMBL" id="MCP9272162.1"/>
    </source>
</evidence>
<keyword evidence="2" id="KW-0732">Signal</keyword>
<accession>A0ABT1M154</accession>
<feature type="compositionally biased region" description="Low complexity" evidence="1">
    <location>
        <begin position="101"/>
        <end position="115"/>
    </location>
</feature>
<dbReference type="Proteomes" id="UP001651690">
    <property type="component" value="Unassembled WGS sequence"/>
</dbReference>
<dbReference type="EMBL" id="JANDBD010000003">
    <property type="protein sequence ID" value="MCP9272162.1"/>
    <property type="molecule type" value="Genomic_DNA"/>
</dbReference>
<feature type="chain" id="PRO_5045916400" description="DUF320 domain-containing protein" evidence="2">
    <location>
        <begin position="29"/>
        <end position="115"/>
    </location>
</feature>
<organism evidence="3 4">
    <name type="scientific">Mycolicibacterium arenosum</name>
    <dbReference type="NCBI Taxonomy" id="2952157"/>
    <lineage>
        <taxon>Bacteria</taxon>
        <taxon>Bacillati</taxon>
        <taxon>Actinomycetota</taxon>
        <taxon>Actinomycetes</taxon>
        <taxon>Mycobacteriales</taxon>
        <taxon>Mycobacteriaceae</taxon>
        <taxon>Mycolicibacterium</taxon>
    </lineage>
</organism>
<proteinExistence type="predicted"/>
<feature type="region of interest" description="Disordered" evidence="1">
    <location>
        <begin position="93"/>
        <end position="115"/>
    </location>
</feature>
<reference evidence="3 4" key="1">
    <citation type="submission" date="2022-06" db="EMBL/GenBank/DDBJ databases">
        <title>Mycolicibacterium sp. CAU 1645 isolated from seawater.</title>
        <authorList>
            <person name="Kim W."/>
        </authorList>
    </citation>
    <scope>NUCLEOTIDE SEQUENCE [LARGE SCALE GENOMIC DNA]</scope>
    <source>
        <strain evidence="3 4">CAU 1645</strain>
    </source>
</reference>
<protein>
    <recommendedName>
        <fullName evidence="5">DUF320 domain-containing protein</fullName>
    </recommendedName>
</protein>
<evidence type="ECO:0008006" key="5">
    <source>
        <dbReference type="Google" id="ProtNLM"/>
    </source>
</evidence>
<evidence type="ECO:0000256" key="2">
    <source>
        <dbReference type="SAM" id="SignalP"/>
    </source>
</evidence>
<dbReference type="RefSeq" id="WP_255059341.1">
    <property type="nucleotide sequence ID" value="NZ_JANDBD010000003.1"/>
</dbReference>
<comment type="caution">
    <text evidence="3">The sequence shown here is derived from an EMBL/GenBank/DDBJ whole genome shotgun (WGS) entry which is preliminary data.</text>
</comment>
<evidence type="ECO:0000256" key="1">
    <source>
        <dbReference type="SAM" id="MobiDB-lite"/>
    </source>
</evidence>
<evidence type="ECO:0000313" key="4">
    <source>
        <dbReference type="Proteomes" id="UP001651690"/>
    </source>
</evidence>
<keyword evidence="4" id="KW-1185">Reference proteome</keyword>
<sequence length="115" mass="11282">MKNTIKRTTISAAIGGSLLFSGFGIANAAPPVNLQDGLINVGVGNVEIAKNVNVDVAAQIIAAVCGTDVTAAVLGAVDQTGDTQTFCSLPGGDLTATQNAGTSPGNSGNAPGNNR</sequence>
<feature type="signal peptide" evidence="2">
    <location>
        <begin position="1"/>
        <end position="28"/>
    </location>
</feature>